<dbReference type="InterPro" id="IPR050227">
    <property type="entry name" value="Rab"/>
</dbReference>
<feature type="region of interest" description="Disordered" evidence="5">
    <location>
        <begin position="1"/>
        <end position="21"/>
    </location>
</feature>
<dbReference type="GO" id="GO:0012505">
    <property type="term" value="C:endomembrane system"/>
    <property type="evidence" value="ECO:0007669"/>
    <property type="project" value="UniProtKB-SubCell"/>
</dbReference>
<dbReference type="SMART" id="SM00175">
    <property type="entry name" value="RAB"/>
    <property type="match status" value="1"/>
</dbReference>
<protein>
    <recommendedName>
        <fullName evidence="8">Ras-related protein Rab-18</fullName>
    </recommendedName>
</protein>
<keyword evidence="7" id="KW-1185">Reference proteome</keyword>
<dbReference type="PROSITE" id="PS51420">
    <property type="entry name" value="RHO"/>
    <property type="match status" value="1"/>
</dbReference>
<dbReference type="Proteomes" id="UP000494165">
    <property type="component" value="Unassembled WGS sequence"/>
</dbReference>
<comment type="caution">
    <text evidence="6">The sequence shown here is derived from an EMBL/GenBank/DDBJ whole genome shotgun (WGS) entry which is preliminary data.</text>
</comment>
<feature type="compositionally biased region" description="Polar residues" evidence="5">
    <location>
        <begin position="8"/>
        <end position="21"/>
    </location>
</feature>
<dbReference type="NCBIfam" id="TIGR00231">
    <property type="entry name" value="small_GTP"/>
    <property type="match status" value="1"/>
</dbReference>
<comment type="subcellular location">
    <subcellularLocation>
        <location evidence="1">Endomembrane system</location>
    </subcellularLocation>
</comment>
<evidence type="ECO:0000256" key="3">
    <source>
        <dbReference type="ARBA" id="ARBA00023134"/>
    </source>
</evidence>
<dbReference type="SMART" id="SM00173">
    <property type="entry name" value="RAS"/>
    <property type="match status" value="1"/>
</dbReference>
<keyword evidence="3" id="KW-0342">GTP-binding</keyword>
<reference evidence="6 7" key="1">
    <citation type="submission" date="2020-04" db="EMBL/GenBank/DDBJ databases">
        <authorList>
            <person name="Alioto T."/>
            <person name="Alioto T."/>
            <person name="Gomez Garrido J."/>
        </authorList>
    </citation>
    <scope>NUCLEOTIDE SEQUENCE [LARGE SCALE GENOMIC DNA]</scope>
</reference>
<dbReference type="SMART" id="SM00177">
    <property type="entry name" value="ARF"/>
    <property type="match status" value="1"/>
</dbReference>
<dbReference type="SUPFAM" id="SSF52540">
    <property type="entry name" value="P-loop containing nucleoside triphosphate hydrolases"/>
    <property type="match status" value="1"/>
</dbReference>
<dbReference type="SMART" id="SM00176">
    <property type="entry name" value="RAN"/>
    <property type="match status" value="1"/>
</dbReference>
<dbReference type="InterPro" id="IPR001806">
    <property type="entry name" value="Small_GTPase"/>
</dbReference>
<dbReference type="EMBL" id="CADEPI010000432">
    <property type="protein sequence ID" value="CAB3385761.1"/>
    <property type="molecule type" value="Genomic_DNA"/>
</dbReference>
<dbReference type="PROSITE" id="PS51421">
    <property type="entry name" value="RAS"/>
    <property type="match status" value="1"/>
</dbReference>
<evidence type="ECO:0008006" key="8">
    <source>
        <dbReference type="Google" id="ProtNLM"/>
    </source>
</evidence>
<dbReference type="PANTHER" id="PTHR47977">
    <property type="entry name" value="RAS-RELATED PROTEIN RAB"/>
    <property type="match status" value="1"/>
</dbReference>
<evidence type="ECO:0000313" key="7">
    <source>
        <dbReference type="Proteomes" id="UP000494165"/>
    </source>
</evidence>
<proteinExistence type="predicted"/>
<dbReference type="InterPro" id="IPR005225">
    <property type="entry name" value="Small_GTP-bd"/>
</dbReference>
<keyword evidence="4" id="KW-0472">Membrane</keyword>
<dbReference type="PROSITE" id="PS51419">
    <property type="entry name" value="RAB"/>
    <property type="match status" value="1"/>
</dbReference>
<dbReference type="SMART" id="SM00174">
    <property type="entry name" value="RHO"/>
    <property type="match status" value="1"/>
</dbReference>
<dbReference type="GO" id="GO:0003924">
    <property type="term" value="F:GTPase activity"/>
    <property type="evidence" value="ECO:0007669"/>
    <property type="project" value="InterPro"/>
</dbReference>
<accession>A0A8S1DXA9</accession>
<organism evidence="6 7">
    <name type="scientific">Cloeon dipterum</name>
    <dbReference type="NCBI Taxonomy" id="197152"/>
    <lineage>
        <taxon>Eukaryota</taxon>
        <taxon>Metazoa</taxon>
        <taxon>Ecdysozoa</taxon>
        <taxon>Arthropoda</taxon>
        <taxon>Hexapoda</taxon>
        <taxon>Insecta</taxon>
        <taxon>Pterygota</taxon>
        <taxon>Palaeoptera</taxon>
        <taxon>Ephemeroptera</taxon>
        <taxon>Pisciforma</taxon>
        <taxon>Baetidae</taxon>
        <taxon>Cloeon</taxon>
    </lineage>
</organism>
<dbReference type="Gene3D" id="3.40.50.300">
    <property type="entry name" value="P-loop containing nucleotide triphosphate hydrolases"/>
    <property type="match status" value="1"/>
</dbReference>
<gene>
    <name evidence="6" type="ORF">CLODIP_2_CD05798</name>
</gene>
<dbReference type="PRINTS" id="PR00449">
    <property type="entry name" value="RASTRNSFRMNG"/>
</dbReference>
<dbReference type="FunFam" id="3.40.50.300:FF:000586">
    <property type="entry name" value="Rab family GTPase"/>
    <property type="match status" value="1"/>
</dbReference>
<name>A0A8S1DXA9_9INSE</name>
<evidence type="ECO:0000256" key="1">
    <source>
        <dbReference type="ARBA" id="ARBA00004308"/>
    </source>
</evidence>
<dbReference type="InterPro" id="IPR027417">
    <property type="entry name" value="P-loop_NTPase"/>
</dbReference>
<dbReference type="OrthoDB" id="9989112at2759"/>
<dbReference type="CDD" id="cd01863">
    <property type="entry name" value="Rab18"/>
    <property type="match status" value="1"/>
</dbReference>
<evidence type="ECO:0000256" key="2">
    <source>
        <dbReference type="ARBA" id="ARBA00022741"/>
    </source>
</evidence>
<sequence>MEGKAKQATPTETAASARSRTKRCQANLSEIFKTSCSSPVVMAHKKLDDYTEDDLGQDQPITSLKILVIGESNVGKSSLMNRFIDDTFDPNMANTIGVDYRSRVVNVDGQTVQLGIWDTAGQERFRTLTPTYYRNAQGAVIVYDVTRRQTFERVEQWLQELDAYVNRTDVVKMIVGNKTDLKNREVSREEGQQLARRHSTLFIEASALENDNVQVCFEDLVYHILQTPGLWEARVQPGRIQLGDNNPSLSEMTWNCISPNCSLL</sequence>
<evidence type="ECO:0000256" key="5">
    <source>
        <dbReference type="SAM" id="MobiDB-lite"/>
    </source>
</evidence>
<keyword evidence="2" id="KW-0547">Nucleotide-binding</keyword>
<dbReference type="Pfam" id="PF00071">
    <property type="entry name" value="Ras"/>
    <property type="match status" value="1"/>
</dbReference>
<evidence type="ECO:0000256" key="4">
    <source>
        <dbReference type="ARBA" id="ARBA00023136"/>
    </source>
</evidence>
<dbReference type="AlphaFoldDB" id="A0A8S1DXA9"/>
<evidence type="ECO:0000313" key="6">
    <source>
        <dbReference type="EMBL" id="CAB3385761.1"/>
    </source>
</evidence>
<dbReference type="GO" id="GO:0005525">
    <property type="term" value="F:GTP binding"/>
    <property type="evidence" value="ECO:0007669"/>
    <property type="project" value="UniProtKB-KW"/>
</dbReference>